<evidence type="ECO:0000256" key="1">
    <source>
        <dbReference type="SAM" id="SignalP"/>
    </source>
</evidence>
<dbReference type="OrthoDB" id="1890790at2759"/>
<sequence length="196" mass="21528">MAQMLLLILIPHVALILQNCTLMADLSAALDSSRNLHSEPYRFRFRSRSHTDCNPDPTSVSDPTSVLRSVPVRLAIQLRSDSILVPFATLCPTPLTIPISLPVTIPTQTKPGETKQMTGAVRAGTPRAGRRDSPQHAAPTDGQNVIMYSDEFGRSMGLQFSRRLAGKDILNICMPGASHDNIYWKKLLIQISNLIA</sequence>
<name>A0A4C1STT9_EUMVA</name>
<proteinExistence type="predicted"/>
<evidence type="ECO:0000313" key="2">
    <source>
        <dbReference type="EMBL" id="GBP05375.1"/>
    </source>
</evidence>
<accession>A0A4C1STT9</accession>
<evidence type="ECO:0000313" key="3">
    <source>
        <dbReference type="Proteomes" id="UP000299102"/>
    </source>
</evidence>
<feature type="signal peptide" evidence="1">
    <location>
        <begin position="1"/>
        <end position="16"/>
    </location>
</feature>
<feature type="chain" id="PRO_5020024802" evidence="1">
    <location>
        <begin position="17"/>
        <end position="196"/>
    </location>
</feature>
<comment type="caution">
    <text evidence="2">The sequence shown here is derived from an EMBL/GenBank/DDBJ whole genome shotgun (WGS) entry which is preliminary data.</text>
</comment>
<protein>
    <submittedName>
        <fullName evidence="2">Uncharacterized protein</fullName>
    </submittedName>
</protein>
<keyword evidence="1" id="KW-0732">Signal</keyword>
<dbReference type="EMBL" id="BGZK01000017">
    <property type="protein sequence ID" value="GBP05375.1"/>
    <property type="molecule type" value="Genomic_DNA"/>
</dbReference>
<gene>
    <name evidence="2" type="ORF">EVAR_76793_1</name>
</gene>
<keyword evidence="3" id="KW-1185">Reference proteome</keyword>
<dbReference type="Proteomes" id="UP000299102">
    <property type="component" value="Unassembled WGS sequence"/>
</dbReference>
<reference evidence="2 3" key="1">
    <citation type="journal article" date="2019" name="Commun. Biol.">
        <title>The bagworm genome reveals a unique fibroin gene that provides high tensile strength.</title>
        <authorList>
            <person name="Kono N."/>
            <person name="Nakamura H."/>
            <person name="Ohtoshi R."/>
            <person name="Tomita M."/>
            <person name="Numata K."/>
            <person name="Arakawa K."/>
        </authorList>
    </citation>
    <scope>NUCLEOTIDE SEQUENCE [LARGE SCALE GENOMIC DNA]</scope>
</reference>
<organism evidence="2 3">
    <name type="scientific">Eumeta variegata</name>
    <name type="common">Bagworm moth</name>
    <name type="synonym">Eumeta japonica</name>
    <dbReference type="NCBI Taxonomy" id="151549"/>
    <lineage>
        <taxon>Eukaryota</taxon>
        <taxon>Metazoa</taxon>
        <taxon>Ecdysozoa</taxon>
        <taxon>Arthropoda</taxon>
        <taxon>Hexapoda</taxon>
        <taxon>Insecta</taxon>
        <taxon>Pterygota</taxon>
        <taxon>Neoptera</taxon>
        <taxon>Endopterygota</taxon>
        <taxon>Lepidoptera</taxon>
        <taxon>Glossata</taxon>
        <taxon>Ditrysia</taxon>
        <taxon>Tineoidea</taxon>
        <taxon>Psychidae</taxon>
        <taxon>Oiketicinae</taxon>
        <taxon>Eumeta</taxon>
    </lineage>
</organism>
<dbReference type="AlphaFoldDB" id="A0A4C1STT9"/>